<feature type="region of interest" description="Disordered" evidence="1">
    <location>
        <begin position="1023"/>
        <end position="1053"/>
    </location>
</feature>
<feature type="region of interest" description="Disordered" evidence="1">
    <location>
        <begin position="826"/>
        <end position="908"/>
    </location>
</feature>
<feature type="compositionally biased region" description="Polar residues" evidence="1">
    <location>
        <begin position="865"/>
        <end position="883"/>
    </location>
</feature>
<protein>
    <submittedName>
        <fullName evidence="2">Uncharacterized protein</fullName>
    </submittedName>
</protein>
<feature type="region of interest" description="Disordered" evidence="1">
    <location>
        <begin position="1"/>
        <end position="29"/>
    </location>
</feature>
<keyword evidence="3" id="KW-1185">Reference proteome</keyword>
<dbReference type="AlphaFoldDB" id="A0A183P360"/>
<proteinExistence type="predicted"/>
<evidence type="ECO:0000313" key="3">
    <source>
        <dbReference type="Proteomes" id="UP000269396"/>
    </source>
</evidence>
<dbReference type="Proteomes" id="UP000269396">
    <property type="component" value="Unassembled WGS sequence"/>
</dbReference>
<feature type="compositionally biased region" description="Acidic residues" evidence="1">
    <location>
        <begin position="842"/>
        <end position="862"/>
    </location>
</feature>
<feature type="compositionally biased region" description="Basic residues" evidence="1">
    <location>
        <begin position="1033"/>
        <end position="1053"/>
    </location>
</feature>
<feature type="region of interest" description="Disordered" evidence="1">
    <location>
        <begin position="332"/>
        <end position="351"/>
    </location>
</feature>
<organism evidence="2 3">
    <name type="scientific">Schistosoma mattheei</name>
    <dbReference type="NCBI Taxonomy" id="31246"/>
    <lineage>
        <taxon>Eukaryota</taxon>
        <taxon>Metazoa</taxon>
        <taxon>Spiralia</taxon>
        <taxon>Lophotrochozoa</taxon>
        <taxon>Platyhelminthes</taxon>
        <taxon>Trematoda</taxon>
        <taxon>Digenea</taxon>
        <taxon>Strigeidida</taxon>
        <taxon>Schistosomatoidea</taxon>
        <taxon>Schistosomatidae</taxon>
        <taxon>Schistosoma</taxon>
    </lineage>
</organism>
<feature type="compositionally biased region" description="Basic and acidic residues" evidence="1">
    <location>
        <begin position="1"/>
        <end position="14"/>
    </location>
</feature>
<dbReference type="EMBL" id="UZAL01029184">
    <property type="protein sequence ID" value="VDP46510.1"/>
    <property type="molecule type" value="Genomic_DNA"/>
</dbReference>
<evidence type="ECO:0000256" key="1">
    <source>
        <dbReference type="SAM" id="MobiDB-lite"/>
    </source>
</evidence>
<accession>A0A183P360</accession>
<gene>
    <name evidence="2" type="ORF">SMTD_LOCUS8796</name>
</gene>
<reference evidence="2 3" key="1">
    <citation type="submission" date="2018-11" db="EMBL/GenBank/DDBJ databases">
        <authorList>
            <consortium name="Pathogen Informatics"/>
        </authorList>
    </citation>
    <scope>NUCLEOTIDE SEQUENCE [LARGE SCALE GENOMIC DNA]</scope>
    <source>
        <strain>Denwood</strain>
        <strain evidence="3">Zambia</strain>
    </source>
</reference>
<name>A0A183P360_9TREM</name>
<sequence length="1053" mass="122412">MSHVSSGEEQREPPETVTPQPHSFDGPVTRYHDECLFTTSYSQQSIQKPFNRSLNISTDSSQIKPPSITRDSIDGYLPYYYETVFEKYPEINDHYNINKTGEKINLSSSNRNKLYRRNSINPMFDINNKNLKSTQRSSFKSDRIKEEYLYQYNQSDIYNNKPIVHNTNNVNDNNLSYYCANITSQNTERLCNTINPNQRYSFNEKVKLSRSPNVTSLPEKYRLTHTLSDENRNKMIFTTMSPVNTSQSLRKLVNLKKSPQTSIDNTGQHVNYELYRRGSKYSHILDPSLSMDCSVSHQPHQGMYSERRYSRHLKPLDAWQNRQSHSMEIVYSTPSNQRSLSSPQKRSPLSKQSAIRKLPAIYSRSLQHSTCSFPVQWGGFLSGPTLSLTSAFDSSSLTPDSLNHRQFFRNSLDSHEPTQLISGIQHQQYHHRSQNSYKDKFFISQDHTYSATESPKNLNPLKENINNSRNIKSLQQSHINLSPWPYNAHSVTRKVHSFELNPNIHCQQQQSSLSSDSIKNTTILLKVKDNLSLPQSNSSSRRGSANSNNSVFILKELKSKLNNDKLPNNDFIPNNNNNNSSRRASMMDEDISSNVQNSILNITDDLHEVHSNHNNNNNKLMPTNLFEFNHTNSLSYQNLKYNRHKSADTYLSSNKLNNLHNFYSHRNSTNVPQQYNNNNYYIPFNQQNITPPPPPHSPLLINNNNNNNYFCNNEDDYVNYPYQSHIHVTTCCSQIDMRNIQNEWDLRYNKNQKQLNNYNSDYNLTNHYKDNNNYYCVNKNRTSIKQIQSISDEEYTNHKSLIKTKMKTLKGKDYLFKSTRGSDTNIIDPQLLKPSLGPVIDSSDENTSDNDNNNYDDNDDEGVERSQSMSIPSSITNSLQSSIYYKDKKSNKTKDINHKQTKTDSHEARRKSFLANYCQQTIQQDDEQSNEDIKFNTNESDNEFNITKIKSNRYESTSGLNNYKVRYHTEDNNDNVNNRDLTLLQINRSINTRCKSSDSGLNYMNNLISSNKDHKNLSNTRELPSIHQEQQQKHHHQDYHSIKRKSRRKSKYH</sequence>
<feature type="compositionally biased region" description="Basic and acidic residues" evidence="1">
    <location>
        <begin position="885"/>
        <end position="907"/>
    </location>
</feature>
<evidence type="ECO:0000313" key="2">
    <source>
        <dbReference type="EMBL" id="VDP46510.1"/>
    </source>
</evidence>